<protein>
    <submittedName>
        <fullName evidence="7">ARF GTPase-activating protein GIT1</fullName>
    </submittedName>
</protein>
<reference evidence="7" key="1">
    <citation type="submission" date="2013-07" db="EMBL/GenBank/DDBJ databases">
        <authorList>
            <person name="Geib S."/>
        </authorList>
    </citation>
    <scope>NUCLEOTIDE SEQUENCE</scope>
</reference>
<dbReference type="InterPro" id="IPR013724">
    <property type="entry name" value="GIT_SHD"/>
</dbReference>
<dbReference type="PROSITE" id="PS50297">
    <property type="entry name" value="ANK_REP_REGION"/>
    <property type="match status" value="1"/>
</dbReference>
<sequence length="428" mass="47848">MSRTKSRLQIEVCGDCGASDPSWASINRGILLCSDCCSVHRSLGRHISMVKSLRQGTWEPSVLNFVNSLNAHGANSVWEHHLLDTNSSKNDKGMPRVRKPNPKDPLHPVKSDFIKSKHVNLVFVLKSNLQEEGIISGVNLENELSRQLHASVRTSNLETSLRLLVQGANPNYFHEEKRSTPLHVAAKFGQASQIELLIANGADINAIDGNGLTPLEVAKSNNHNVIAERLLDSLYEVTDRIIMFLGGKKPDHSSGCHLIIPETNNTEISEQLTIARNRLQVVPNKMFEELVMDLYDEVDRRENEAIWATSTLNGENVAVPFLPANPFLSATRNQGRQKLARFSRKEFAGLLTDVLCDARRRQKIASLRPLDTPNLNSFYNPPLLNENELELSDDEPIYDPVASDDDYAPIPPISQQFFLSQQLESVDH</sequence>
<keyword evidence="2" id="KW-0862">Zinc</keyword>
<evidence type="ECO:0000256" key="2">
    <source>
        <dbReference type="ARBA" id="ARBA00022833"/>
    </source>
</evidence>
<dbReference type="GO" id="GO:0098793">
    <property type="term" value="C:presynapse"/>
    <property type="evidence" value="ECO:0007669"/>
    <property type="project" value="GOC"/>
</dbReference>
<reference evidence="7" key="2">
    <citation type="journal article" date="2014" name="BMC Genomics">
        <title>A genomic perspective to assessing quality of mass-reared SIT flies used in Mediterranean fruit fly (Ceratitis capitata) eradication in California.</title>
        <authorList>
            <person name="Calla B."/>
            <person name="Hall B."/>
            <person name="Hou S."/>
            <person name="Geib S.M."/>
        </authorList>
    </citation>
    <scope>NUCLEOTIDE SEQUENCE</scope>
</reference>
<feature type="repeat" description="ANK" evidence="3">
    <location>
        <begin position="177"/>
        <end position="209"/>
    </location>
</feature>
<gene>
    <name evidence="7" type="primary">GIT1</name>
</gene>
<feature type="compositionally biased region" description="Basic and acidic residues" evidence="5">
    <location>
        <begin position="85"/>
        <end position="94"/>
    </location>
</feature>
<dbReference type="SMART" id="SM00248">
    <property type="entry name" value="ANK"/>
    <property type="match status" value="3"/>
</dbReference>
<dbReference type="Pfam" id="PF12796">
    <property type="entry name" value="Ank_2"/>
    <property type="match status" value="1"/>
</dbReference>
<keyword evidence="3" id="KW-0040">ANK repeat</keyword>
<dbReference type="Gene3D" id="1.10.220.150">
    <property type="entry name" value="Arf GTPase activating protein"/>
    <property type="match status" value="1"/>
</dbReference>
<evidence type="ECO:0000256" key="5">
    <source>
        <dbReference type="SAM" id="MobiDB-lite"/>
    </source>
</evidence>
<dbReference type="InterPro" id="IPR047161">
    <property type="entry name" value="GIT-like"/>
</dbReference>
<dbReference type="InterPro" id="IPR037278">
    <property type="entry name" value="ARFGAP/RecO"/>
</dbReference>
<dbReference type="SUPFAM" id="SSF57863">
    <property type="entry name" value="ArfGap/RecO-like zinc finger"/>
    <property type="match status" value="1"/>
</dbReference>
<dbReference type="GO" id="GO:0032012">
    <property type="term" value="P:regulation of ARF protein signal transduction"/>
    <property type="evidence" value="ECO:0007669"/>
    <property type="project" value="InterPro"/>
</dbReference>
<keyword evidence="4" id="KW-0863">Zinc-finger</keyword>
<dbReference type="PRINTS" id="PR00405">
    <property type="entry name" value="REVINTRACTNG"/>
</dbReference>
<keyword evidence="1" id="KW-0479">Metal-binding</keyword>
<dbReference type="Pfam" id="PF08518">
    <property type="entry name" value="GIT_SHD"/>
    <property type="match status" value="2"/>
</dbReference>
<dbReference type="PROSITE" id="PS50088">
    <property type="entry name" value="ANK_REPEAT"/>
    <property type="match status" value="1"/>
</dbReference>
<accession>W8C1I0</accession>
<dbReference type="EMBL" id="GAMC01011056">
    <property type="protein sequence ID" value="JAB95499.1"/>
    <property type="molecule type" value="mRNA"/>
</dbReference>
<dbReference type="GO" id="GO:0007420">
    <property type="term" value="P:brain development"/>
    <property type="evidence" value="ECO:0007669"/>
    <property type="project" value="InterPro"/>
</dbReference>
<dbReference type="GO" id="GO:0036465">
    <property type="term" value="P:synaptic vesicle recycling"/>
    <property type="evidence" value="ECO:0007669"/>
    <property type="project" value="TreeGrafter"/>
</dbReference>
<dbReference type="GO" id="GO:0008277">
    <property type="term" value="P:regulation of G protein-coupled receptor signaling pathway"/>
    <property type="evidence" value="ECO:0007669"/>
    <property type="project" value="TreeGrafter"/>
</dbReference>
<dbReference type="Gene3D" id="1.25.40.20">
    <property type="entry name" value="Ankyrin repeat-containing domain"/>
    <property type="match status" value="1"/>
</dbReference>
<dbReference type="InterPro" id="IPR002110">
    <property type="entry name" value="Ankyrin_rpt"/>
</dbReference>
<proteinExistence type="evidence at transcript level"/>
<dbReference type="SMART" id="SM00105">
    <property type="entry name" value="ArfGap"/>
    <property type="match status" value="1"/>
</dbReference>
<dbReference type="GO" id="GO:0005096">
    <property type="term" value="F:GTPase activator activity"/>
    <property type="evidence" value="ECO:0007669"/>
    <property type="project" value="InterPro"/>
</dbReference>
<organism evidence="7">
    <name type="scientific">Ceratitis capitata</name>
    <name type="common">Mediterranean fruit fly</name>
    <name type="synonym">Tephritis capitata</name>
    <dbReference type="NCBI Taxonomy" id="7213"/>
    <lineage>
        <taxon>Eukaryota</taxon>
        <taxon>Metazoa</taxon>
        <taxon>Ecdysozoa</taxon>
        <taxon>Arthropoda</taxon>
        <taxon>Hexapoda</taxon>
        <taxon>Insecta</taxon>
        <taxon>Pterygota</taxon>
        <taxon>Neoptera</taxon>
        <taxon>Endopterygota</taxon>
        <taxon>Diptera</taxon>
        <taxon>Brachycera</taxon>
        <taxon>Muscomorpha</taxon>
        <taxon>Tephritoidea</taxon>
        <taxon>Tephritidae</taxon>
        <taxon>Ceratitis</taxon>
        <taxon>Ceratitis</taxon>
    </lineage>
</organism>
<dbReference type="CDD" id="cd08833">
    <property type="entry name" value="ArfGap_GIT"/>
    <property type="match status" value="1"/>
</dbReference>
<evidence type="ECO:0000313" key="7">
    <source>
        <dbReference type="EMBL" id="JAB95499.1"/>
    </source>
</evidence>
<dbReference type="OrthoDB" id="5588096at2759"/>
<feature type="domain" description="Arf-GAP" evidence="6">
    <location>
        <begin position="1"/>
        <end position="131"/>
    </location>
</feature>
<dbReference type="Pfam" id="PF01412">
    <property type="entry name" value="ArfGap"/>
    <property type="match status" value="1"/>
</dbReference>
<evidence type="ECO:0000259" key="6">
    <source>
        <dbReference type="PROSITE" id="PS50115"/>
    </source>
</evidence>
<name>W8C1I0_CERCA</name>
<evidence type="ECO:0000256" key="1">
    <source>
        <dbReference type="ARBA" id="ARBA00022723"/>
    </source>
</evidence>
<evidence type="ECO:0000256" key="4">
    <source>
        <dbReference type="PROSITE-ProRule" id="PRU00288"/>
    </source>
</evidence>
<dbReference type="SUPFAM" id="SSF48403">
    <property type="entry name" value="Ankyrin repeat"/>
    <property type="match status" value="1"/>
</dbReference>
<dbReference type="PROSITE" id="PS50115">
    <property type="entry name" value="ARFGAP"/>
    <property type="match status" value="1"/>
</dbReference>
<dbReference type="SMART" id="SM00555">
    <property type="entry name" value="GIT"/>
    <property type="match status" value="2"/>
</dbReference>
<dbReference type="AlphaFoldDB" id="W8C1I0"/>
<dbReference type="GO" id="GO:0008270">
    <property type="term" value="F:zinc ion binding"/>
    <property type="evidence" value="ECO:0007669"/>
    <property type="project" value="UniProtKB-KW"/>
</dbReference>
<dbReference type="GO" id="GO:0031267">
    <property type="term" value="F:small GTPase binding"/>
    <property type="evidence" value="ECO:0007669"/>
    <property type="project" value="TreeGrafter"/>
</dbReference>
<feature type="region of interest" description="Disordered" evidence="5">
    <location>
        <begin position="85"/>
        <end position="108"/>
    </location>
</feature>
<dbReference type="InterPro" id="IPR038508">
    <property type="entry name" value="ArfGAP_dom_sf"/>
</dbReference>
<dbReference type="PANTHER" id="PTHR46097">
    <property type="entry name" value="G PROTEIN-COUPLED RECEPTOR KINASE INTERACTING ARFGAP"/>
    <property type="match status" value="1"/>
</dbReference>
<dbReference type="InterPro" id="IPR001164">
    <property type="entry name" value="ArfGAP_dom"/>
</dbReference>
<evidence type="ECO:0000256" key="3">
    <source>
        <dbReference type="PROSITE-ProRule" id="PRU00023"/>
    </source>
</evidence>
<dbReference type="InterPro" id="IPR036770">
    <property type="entry name" value="Ankyrin_rpt-contain_sf"/>
</dbReference>
<dbReference type="PANTHER" id="PTHR46097:SF3">
    <property type="entry name" value="ARF GTPASE-ACTIVATING PROTEIN GIT"/>
    <property type="match status" value="1"/>
</dbReference>